<evidence type="ECO:0000313" key="3">
    <source>
        <dbReference type="Proteomes" id="UP000823388"/>
    </source>
</evidence>
<protein>
    <submittedName>
        <fullName evidence="2">Uncharacterized protein</fullName>
    </submittedName>
</protein>
<feature type="region of interest" description="Disordered" evidence="1">
    <location>
        <begin position="1"/>
        <end position="49"/>
    </location>
</feature>
<organism evidence="2 3">
    <name type="scientific">Panicum virgatum</name>
    <name type="common">Blackwell switchgrass</name>
    <dbReference type="NCBI Taxonomy" id="38727"/>
    <lineage>
        <taxon>Eukaryota</taxon>
        <taxon>Viridiplantae</taxon>
        <taxon>Streptophyta</taxon>
        <taxon>Embryophyta</taxon>
        <taxon>Tracheophyta</taxon>
        <taxon>Spermatophyta</taxon>
        <taxon>Magnoliopsida</taxon>
        <taxon>Liliopsida</taxon>
        <taxon>Poales</taxon>
        <taxon>Poaceae</taxon>
        <taxon>PACMAD clade</taxon>
        <taxon>Panicoideae</taxon>
        <taxon>Panicodae</taxon>
        <taxon>Paniceae</taxon>
        <taxon>Panicinae</taxon>
        <taxon>Panicum</taxon>
        <taxon>Panicum sect. Hiantes</taxon>
    </lineage>
</organism>
<name>A0A8T0VDA8_PANVG</name>
<feature type="compositionally biased region" description="Low complexity" evidence="1">
    <location>
        <begin position="31"/>
        <end position="43"/>
    </location>
</feature>
<keyword evidence="3" id="KW-1185">Reference proteome</keyword>
<dbReference type="Proteomes" id="UP000823388">
    <property type="component" value="Chromosome 2N"/>
</dbReference>
<reference evidence="2" key="1">
    <citation type="submission" date="2020-05" db="EMBL/GenBank/DDBJ databases">
        <title>WGS assembly of Panicum virgatum.</title>
        <authorList>
            <person name="Lovell J.T."/>
            <person name="Jenkins J."/>
            <person name="Shu S."/>
            <person name="Juenger T.E."/>
            <person name="Schmutz J."/>
        </authorList>
    </citation>
    <scope>NUCLEOTIDE SEQUENCE</scope>
    <source>
        <strain evidence="2">AP13</strain>
    </source>
</reference>
<dbReference type="AlphaFoldDB" id="A0A8T0VDA8"/>
<dbReference type="EMBL" id="CM029040">
    <property type="protein sequence ID" value="KAG2633190.1"/>
    <property type="molecule type" value="Genomic_DNA"/>
</dbReference>
<evidence type="ECO:0000313" key="2">
    <source>
        <dbReference type="EMBL" id="KAG2633190.1"/>
    </source>
</evidence>
<comment type="caution">
    <text evidence="2">The sequence shown here is derived from an EMBL/GenBank/DDBJ whole genome shotgun (WGS) entry which is preliminary data.</text>
</comment>
<evidence type="ECO:0000256" key="1">
    <source>
        <dbReference type="SAM" id="MobiDB-lite"/>
    </source>
</evidence>
<gene>
    <name evidence="2" type="ORF">PVAP13_2NG301100</name>
</gene>
<sequence>MPSSPNVFFASSASPASSPQPSPSPPRHPPHAAAAHTPPARSQSSSCGTAAPRCLRYGLPRALVPPRHWIARSSQGHGLCQDLHRVQLHRAPPCAEVDVAPCGSPGPTLGMGPNPSYSDLNTPFMHTSKFMLLSADVVGA</sequence>
<accession>A0A8T0VDA8</accession>
<feature type="compositionally biased region" description="Pro residues" evidence="1">
    <location>
        <begin position="18"/>
        <end position="27"/>
    </location>
</feature>
<proteinExistence type="predicted"/>